<dbReference type="PRINTS" id="PR00039">
    <property type="entry name" value="HTHLYSR"/>
</dbReference>
<evidence type="ECO:0000256" key="3">
    <source>
        <dbReference type="ARBA" id="ARBA00023125"/>
    </source>
</evidence>
<dbReference type="AlphaFoldDB" id="A0A0K0Y0L0"/>
<dbReference type="GO" id="GO:0003700">
    <property type="term" value="F:DNA-binding transcription factor activity"/>
    <property type="evidence" value="ECO:0007669"/>
    <property type="project" value="InterPro"/>
</dbReference>
<dbReference type="InterPro" id="IPR058163">
    <property type="entry name" value="LysR-type_TF_proteobact-type"/>
</dbReference>
<dbReference type="GO" id="GO:0006351">
    <property type="term" value="P:DNA-templated transcription"/>
    <property type="evidence" value="ECO:0007669"/>
    <property type="project" value="TreeGrafter"/>
</dbReference>
<dbReference type="SUPFAM" id="SSF46785">
    <property type="entry name" value="Winged helix' DNA-binding domain"/>
    <property type="match status" value="1"/>
</dbReference>
<name>A0A0K0Y0L0_9GAMM</name>
<proteinExistence type="inferred from homology"/>
<dbReference type="Gene3D" id="1.10.10.10">
    <property type="entry name" value="Winged helix-like DNA-binding domain superfamily/Winged helix DNA-binding domain"/>
    <property type="match status" value="1"/>
</dbReference>
<dbReference type="EMBL" id="CP012154">
    <property type="protein sequence ID" value="AKS43411.1"/>
    <property type="molecule type" value="Genomic_DNA"/>
</dbReference>
<dbReference type="GO" id="GO:0043565">
    <property type="term" value="F:sequence-specific DNA binding"/>
    <property type="evidence" value="ECO:0007669"/>
    <property type="project" value="TreeGrafter"/>
</dbReference>
<evidence type="ECO:0000256" key="2">
    <source>
        <dbReference type="ARBA" id="ARBA00023015"/>
    </source>
</evidence>
<dbReference type="PANTHER" id="PTHR30537:SF26">
    <property type="entry name" value="GLYCINE CLEAVAGE SYSTEM TRANSCRIPTIONAL ACTIVATOR"/>
    <property type="match status" value="1"/>
</dbReference>
<dbReference type="Pfam" id="PF00126">
    <property type="entry name" value="HTH_1"/>
    <property type="match status" value="1"/>
</dbReference>
<protein>
    <submittedName>
        <fullName evidence="5">LysR family transcriptional regulator</fullName>
    </submittedName>
</protein>
<accession>A0A0K0Y0L0</accession>
<dbReference type="OrthoDB" id="9786526at2"/>
<evidence type="ECO:0000313" key="6">
    <source>
        <dbReference type="Proteomes" id="UP000066624"/>
    </source>
</evidence>
<dbReference type="Proteomes" id="UP000066624">
    <property type="component" value="Chromosome"/>
</dbReference>
<dbReference type="KEGG" id="wma:WM2015_3059"/>
<dbReference type="PANTHER" id="PTHR30537">
    <property type="entry name" value="HTH-TYPE TRANSCRIPTIONAL REGULATOR"/>
    <property type="match status" value="1"/>
</dbReference>
<dbReference type="RefSeq" id="WP_049726899.1">
    <property type="nucleotide sequence ID" value="NZ_CP012154.1"/>
</dbReference>
<dbReference type="InterPro" id="IPR036388">
    <property type="entry name" value="WH-like_DNA-bd_sf"/>
</dbReference>
<gene>
    <name evidence="5" type="ORF">WM2015_3059</name>
</gene>
<organism evidence="5 6">
    <name type="scientific">Wenzhouxiangella marina</name>
    <dbReference type="NCBI Taxonomy" id="1579979"/>
    <lineage>
        <taxon>Bacteria</taxon>
        <taxon>Pseudomonadati</taxon>
        <taxon>Pseudomonadota</taxon>
        <taxon>Gammaproteobacteria</taxon>
        <taxon>Chromatiales</taxon>
        <taxon>Wenzhouxiangellaceae</taxon>
        <taxon>Wenzhouxiangella</taxon>
    </lineage>
</organism>
<evidence type="ECO:0000313" key="5">
    <source>
        <dbReference type="EMBL" id="AKS43411.1"/>
    </source>
</evidence>
<keyword evidence="4" id="KW-0804">Transcription</keyword>
<sequence length="312" mass="35995">MKLPPLKTLPVFEAVARTLSFSAAAEELHVTQSAVSHRIRQLEDDLGESLFDRHGRRVALTEEGERYLEAIAPALAQIERASQQLRGQSDTRLRLAVPSSLAVRWLIPRLPHLQRRHPDLDLTLEMLADMPVMSERLADAFITIRYRQRGYVSTPLYVERLFAVCSRQYWMQMRESLEDAGLREKGSGRSIRPEWLSRFTLLSAASVFEKPGEDWRRWFQAAETEMPPTARVQQFSHMLLAQEAARHHQGIALSNDYMLDTASDPELVRLRTHEFRTGDEFHFACKQSRAKEPGILHLSRWLERQAEASGWR</sequence>
<dbReference type="SUPFAM" id="SSF53850">
    <property type="entry name" value="Periplasmic binding protein-like II"/>
    <property type="match status" value="1"/>
</dbReference>
<keyword evidence="6" id="KW-1185">Reference proteome</keyword>
<evidence type="ECO:0000256" key="4">
    <source>
        <dbReference type="ARBA" id="ARBA00023163"/>
    </source>
</evidence>
<dbReference type="FunFam" id="1.10.10.10:FF:000038">
    <property type="entry name" value="Glycine cleavage system transcriptional activator"/>
    <property type="match status" value="1"/>
</dbReference>
<dbReference type="Gene3D" id="3.40.190.10">
    <property type="entry name" value="Periplasmic binding protein-like II"/>
    <property type="match status" value="2"/>
</dbReference>
<reference evidence="5 6" key="1">
    <citation type="submission" date="2015-07" db="EMBL/GenBank/DDBJ databases">
        <authorList>
            <person name="Noorani M."/>
        </authorList>
    </citation>
    <scope>NUCLEOTIDE SEQUENCE [LARGE SCALE GENOMIC DNA]</scope>
    <source>
        <strain evidence="5 6">KCTC 42284</strain>
    </source>
</reference>
<dbReference type="InterPro" id="IPR036390">
    <property type="entry name" value="WH_DNA-bd_sf"/>
</dbReference>
<keyword evidence="2" id="KW-0805">Transcription regulation</keyword>
<comment type="similarity">
    <text evidence="1">Belongs to the LysR transcriptional regulatory family.</text>
</comment>
<dbReference type="Pfam" id="PF03466">
    <property type="entry name" value="LysR_substrate"/>
    <property type="match status" value="1"/>
</dbReference>
<evidence type="ECO:0000256" key="1">
    <source>
        <dbReference type="ARBA" id="ARBA00009437"/>
    </source>
</evidence>
<dbReference type="InterPro" id="IPR000847">
    <property type="entry name" value="LysR_HTH_N"/>
</dbReference>
<dbReference type="STRING" id="1579979.WM2015_3059"/>
<keyword evidence="3" id="KW-0238">DNA-binding</keyword>
<dbReference type="InterPro" id="IPR005119">
    <property type="entry name" value="LysR_subst-bd"/>
</dbReference>
<dbReference type="PROSITE" id="PS50931">
    <property type="entry name" value="HTH_LYSR"/>
    <property type="match status" value="1"/>
</dbReference>